<organism evidence="1 2">
    <name type="scientific">Haliangium ochraceum (strain DSM 14365 / JCM 11303 / SMP-2)</name>
    <dbReference type="NCBI Taxonomy" id="502025"/>
    <lineage>
        <taxon>Bacteria</taxon>
        <taxon>Pseudomonadati</taxon>
        <taxon>Myxococcota</taxon>
        <taxon>Polyangia</taxon>
        <taxon>Haliangiales</taxon>
        <taxon>Kofleriaceae</taxon>
        <taxon>Haliangium</taxon>
    </lineage>
</organism>
<dbReference type="KEGG" id="hoh:Hoch_3471"/>
<dbReference type="HOGENOM" id="CLU_3216988_0_0_7"/>
<evidence type="ECO:0000313" key="2">
    <source>
        <dbReference type="Proteomes" id="UP000001880"/>
    </source>
</evidence>
<gene>
    <name evidence="1" type="ordered locus">Hoch_3471</name>
</gene>
<name>D0LW41_HALO1</name>
<accession>D0LW41</accession>
<evidence type="ECO:0000313" key="1">
    <source>
        <dbReference type="EMBL" id="ACY15973.1"/>
    </source>
</evidence>
<sequence length="44" mass="4487">MVRLAKPLRSPVAVGSPARVVGVGMRSLVSERPCVSAPQGGARS</sequence>
<keyword evidence="2" id="KW-1185">Reference proteome</keyword>
<dbReference type="STRING" id="502025.Hoch_3471"/>
<dbReference type="AlphaFoldDB" id="D0LW41"/>
<dbReference type="EMBL" id="CP001804">
    <property type="protein sequence ID" value="ACY15973.1"/>
    <property type="molecule type" value="Genomic_DNA"/>
</dbReference>
<dbReference type="Proteomes" id="UP000001880">
    <property type="component" value="Chromosome"/>
</dbReference>
<protein>
    <submittedName>
        <fullName evidence="1">Uncharacterized protein</fullName>
    </submittedName>
</protein>
<proteinExistence type="predicted"/>
<reference evidence="1 2" key="1">
    <citation type="journal article" date="2010" name="Stand. Genomic Sci.">
        <title>Complete genome sequence of Haliangium ochraceum type strain (SMP-2).</title>
        <authorList>
            <consortium name="US DOE Joint Genome Institute (JGI-PGF)"/>
            <person name="Ivanova N."/>
            <person name="Daum C."/>
            <person name="Lang E."/>
            <person name="Abt B."/>
            <person name="Kopitz M."/>
            <person name="Saunders E."/>
            <person name="Lapidus A."/>
            <person name="Lucas S."/>
            <person name="Glavina Del Rio T."/>
            <person name="Nolan M."/>
            <person name="Tice H."/>
            <person name="Copeland A."/>
            <person name="Cheng J.F."/>
            <person name="Chen F."/>
            <person name="Bruce D."/>
            <person name="Goodwin L."/>
            <person name="Pitluck S."/>
            <person name="Mavromatis K."/>
            <person name="Pati A."/>
            <person name="Mikhailova N."/>
            <person name="Chen A."/>
            <person name="Palaniappan K."/>
            <person name="Land M."/>
            <person name="Hauser L."/>
            <person name="Chang Y.J."/>
            <person name="Jeffries C.D."/>
            <person name="Detter J.C."/>
            <person name="Brettin T."/>
            <person name="Rohde M."/>
            <person name="Goker M."/>
            <person name="Bristow J."/>
            <person name="Markowitz V."/>
            <person name="Eisen J.A."/>
            <person name="Hugenholtz P."/>
            <person name="Kyrpides N.C."/>
            <person name="Klenk H.P."/>
        </authorList>
    </citation>
    <scope>NUCLEOTIDE SEQUENCE [LARGE SCALE GENOMIC DNA]</scope>
    <source>
        <strain evidence="2">DSM 14365 / CIP 107738 / JCM 11303 / AJ 13395 / SMP-2</strain>
    </source>
</reference>